<dbReference type="PANTHER" id="PTHR45888">
    <property type="entry name" value="HL01030P-RELATED"/>
    <property type="match status" value="1"/>
</dbReference>
<keyword evidence="4 9" id="KW-0863">Zinc-finger</keyword>
<evidence type="ECO:0000313" key="13">
    <source>
        <dbReference type="RefSeq" id="XP_014672957.1"/>
    </source>
</evidence>
<dbReference type="Proteomes" id="UP000695022">
    <property type="component" value="Unplaced"/>
</dbReference>
<feature type="domain" description="PHD-type" evidence="11">
    <location>
        <begin position="149"/>
        <end position="209"/>
    </location>
</feature>
<evidence type="ECO:0000256" key="2">
    <source>
        <dbReference type="ARBA" id="ARBA00022723"/>
    </source>
</evidence>
<dbReference type="SUPFAM" id="SSF57903">
    <property type="entry name" value="FYVE/PHD zinc finger"/>
    <property type="match status" value="2"/>
</dbReference>
<dbReference type="PANTHER" id="PTHR45888:SF5">
    <property type="entry name" value="D4, ISOFORM A"/>
    <property type="match status" value="1"/>
</dbReference>
<evidence type="ECO:0000256" key="1">
    <source>
        <dbReference type="ARBA" id="ARBA00004123"/>
    </source>
</evidence>
<dbReference type="RefSeq" id="XP_014672957.1">
    <property type="nucleotide sequence ID" value="XM_014817471.1"/>
</dbReference>
<protein>
    <submittedName>
        <fullName evidence="13">Zinc finger protein ubi-d4-like</fullName>
    </submittedName>
</protein>
<dbReference type="InterPro" id="IPR025750">
    <property type="entry name" value="DPF1-3_N"/>
</dbReference>
<reference evidence="13" key="1">
    <citation type="submission" date="2025-08" db="UniProtKB">
        <authorList>
            <consortium name="RefSeq"/>
        </authorList>
    </citation>
    <scope>IDENTIFICATION</scope>
</reference>
<keyword evidence="6" id="KW-0805">Transcription regulation</keyword>
<evidence type="ECO:0000256" key="3">
    <source>
        <dbReference type="ARBA" id="ARBA00022737"/>
    </source>
</evidence>
<accession>A0ABM1EL86</accession>
<feature type="domain" description="PHD-type" evidence="11">
    <location>
        <begin position="206"/>
        <end position="256"/>
    </location>
</feature>
<evidence type="ECO:0000256" key="9">
    <source>
        <dbReference type="PROSITE-ProRule" id="PRU00146"/>
    </source>
</evidence>
<dbReference type="PROSITE" id="PS50016">
    <property type="entry name" value="ZF_PHD_2"/>
    <property type="match status" value="2"/>
</dbReference>
<dbReference type="InterPro" id="IPR019787">
    <property type="entry name" value="Znf_PHD-finger"/>
</dbReference>
<keyword evidence="8" id="KW-0539">Nucleus</keyword>
<sequence length="283" mass="32007">MAVSSAISEPQYLEYLENASSFNTRLCIERRLRLPYLDSQTDEHQITTVENTALSSSDDVAPSAAVAEETSKDVWYKDYDELSDPPDAGEIEDVDSDEYEDYSTRRSRKKKPPARKKKEKDAGKTEKELEVEKPYCCDRKKGNGPAQLSEYCDFCLGDASENKKTLLAEELVSCSDCGRSGHPTCLQFNENMIISVKRYRWQCIECKSCGLCGTSENDDQLLFCDDCDRGYHMYCLKPPLTEPPEGSWSCHLCIQEFGEKASVNQNHGDKEGEEEDDRGESTE</sequence>
<feature type="region of interest" description="Disordered" evidence="10">
    <location>
        <begin position="263"/>
        <end position="283"/>
    </location>
</feature>
<keyword evidence="5" id="KW-0862">Zinc</keyword>
<feature type="compositionally biased region" description="Acidic residues" evidence="10">
    <location>
        <begin position="271"/>
        <end position="283"/>
    </location>
</feature>
<organism evidence="12 13">
    <name type="scientific">Priapulus caudatus</name>
    <name type="common">Priapulid worm</name>
    <dbReference type="NCBI Taxonomy" id="37621"/>
    <lineage>
        <taxon>Eukaryota</taxon>
        <taxon>Metazoa</taxon>
        <taxon>Ecdysozoa</taxon>
        <taxon>Scalidophora</taxon>
        <taxon>Priapulida</taxon>
        <taxon>Priapulimorpha</taxon>
        <taxon>Priapulimorphida</taxon>
        <taxon>Priapulidae</taxon>
        <taxon>Priapulus</taxon>
    </lineage>
</organism>
<keyword evidence="12" id="KW-1185">Reference proteome</keyword>
<evidence type="ECO:0000256" key="7">
    <source>
        <dbReference type="ARBA" id="ARBA00023163"/>
    </source>
</evidence>
<feature type="compositionally biased region" description="Acidic residues" evidence="10">
    <location>
        <begin position="81"/>
        <end position="101"/>
    </location>
</feature>
<feature type="compositionally biased region" description="Basic residues" evidence="10">
    <location>
        <begin position="105"/>
        <end position="118"/>
    </location>
</feature>
<evidence type="ECO:0000256" key="4">
    <source>
        <dbReference type="ARBA" id="ARBA00022771"/>
    </source>
</evidence>
<evidence type="ECO:0000256" key="6">
    <source>
        <dbReference type="ARBA" id="ARBA00023015"/>
    </source>
</evidence>
<evidence type="ECO:0000313" key="12">
    <source>
        <dbReference type="Proteomes" id="UP000695022"/>
    </source>
</evidence>
<evidence type="ECO:0000256" key="8">
    <source>
        <dbReference type="ARBA" id="ARBA00023242"/>
    </source>
</evidence>
<keyword evidence="2" id="KW-0479">Metal-binding</keyword>
<proteinExistence type="predicted"/>
<gene>
    <name evidence="13" type="primary">LOC106813345</name>
</gene>
<evidence type="ECO:0000256" key="5">
    <source>
        <dbReference type="ARBA" id="ARBA00022833"/>
    </source>
</evidence>
<dbReference type="GeneID" id="106813345"/>
<dbReference type="InterPro" id="IPR013083">
    <property type="entry name" value="Znf_RING/FYVE/PHD"/>
</dbReference>
<evidence type="ECO:0000259" key="11">
    <source>
        <dbReference type="PROSITE" id="PS50016"/>
    </source>
</evidence>
<evidence type="ECO:0000256" key="10">
    <source>
        <dbReference type="SAM" id="MobiDB-lite"/>
    </source>
</evidence>
<comment type="subcellular location">
    <subcellularLocation>
        <location evidence="1">Nucleus</location>
    </subcellularLocation>
</comment>
<dbReference type="Pfam" id="PF00628">
    <property type="entry name" value="PHD"/>
    <property type="match status" value="2"/>
</dbReference>
<keyword evidence="3" id="KW-0677">Repeat</keyword>
<dbReference type="CDD" id="cd15530">
    <property type="entry name" value="PHD2_d4"/>
    <property type="match status" value="1"/>
</dbReference>
<dbReference type="InterPro" id="IPR001965">
    <property type="entry name" value="Znf_PHD"/>
</dbReference>
<dbReference type="Pfam" id="PF14051">
    <property type="entry name" value="DPF1-3_N"/>
    <property type="match status" value="1"/>
</dbReference>
<keyword evidence="7" id="KW-0804">Transcription</keyword>
<dbReference type="InterPro" id="IPR011011">
    <property type="entry name" value="Znf_FYVE_PHD"/>
</dbReference>
<dbReference type="SMART" id="SM00249">
    <property type="entry name" value="PHD"/>
    <property type="match status" value="2"/>
</dbReference>
<dbReference type="Gene3D" id="3.30.40.10">
    <property type="entry name" value="Zinc/RING finger domain, C3HC4 (zinc finger)"/>
    <property type="match status" value="1"/>
</dbReference>
<name>A0ABM1EL86_PRICU</name>
<dbReference type="CDD" id="cd15619">
    <property type="entry name" value="PHD1_d4"/>
    <property type="match status" value="1"/>
</dbReference>
<feature type="region of interest" description="Disordered" evidence="10">
    <location>
        <begin position="76"/>
        <end position="125"/>
    </location>
</feature>